<evidence type="ECO:0000313" key="3">
    <source>
        <dbReference type="EMBL" id="CAJ0946809.1"/>
    </source>
</evidence>
<organism evidence="3 4">
    <name type="scientific">Ranitomeya imitator</name>
    <name type="common">mimic poison frog</name>
    <dbReference type="NCBI Taxonomy" id="111125"/>
    <lineage>
        <taxon>Eukaryota</taxon>
        <taxon>Metazoa</taxon>
        <taxon>Chordata</taxon>
        <taxon>Craniata</taxon>
        <taxon>Vertebrata</taxon>
        <taxon>Euteleostomi</taxon>
        <taxon>Amphibia</taxon>
        <taxon>Batrachia</taxon>
        <taxon>Anura</taxon>
        <taxon>Neobatrachia</taxon>
        <taxon>Hyloidea</taxon>
        <taxon>Dendrobatidae</taxon>
        <taxon>Dendrobatinae</taxon>
        <taxon>Ranitomeya</taxon>
    </lineage>
</organism>
<dbReference type="PANTHER" id="PTHR21301">
    <property type="entry name" value="REVERSE TRANSCRIPTASE"/>
    <property type="match status" value="1"/>
</dbReference>
<feature type="compositionally biased region" description="Basic residues" evidence="1">
    <location>
        <begin position="1"/>
        <end position="22"/>
    </location>
</feature>
<feature type="non-terminal residue" evidence="3">
    <location>
        <position position="1"/>
    </location>
</feature>
<evidence type="ECO:0000313" key="4">
    <source>
        <dbReference type="Proteomes" id="UP001176940"/>
    </source>
</evidence>
<feature type="domain" description="Helix-turn-helix" evidence="2">
    <location>
        <begin position="485"/>
        <end position="540"/>
    </location>
</feature>
<dbReference type="Pfam" id="PF26215">
    <property type="entry name" value="HTH_animal"/>
    <property type="match status" value="1"/>
</dbReference>
<gene>
    <name evidence="3" type="ORF">RIMI_LOCUS11452373</name>
</gene>
<reference evidence="3" key="1">
    <citation type="submission" date="2023-07" db="EMBL/GenBank/DDBJ databases">
        <authorList>
            <person name="Stuckert A."/>
        </authorList>
    </citation>
    <scope>NUCLEOTIDE SEQUENCE</scope>
</reference>
<evidence type="ECO:0000259" key="2">
    <source>
        <dbReference type="Pfam" id="PF26215"/>
    </source>
</evidence>
<name>A0ABN9LQF5_9NEOB</name>
<dbReference type="PANTHER" id="PTHR21301:SF12">
    <property type="match status" value="1"/>
</dbReference>
<dbReference type="EMBL" id="CAUEEQ010025930">
    <property type="protein sequence ID" value="CAJ0946809.1"/>
    <property type="molecule type" value="Genomic_DNA"/>
</dbReference>
<evidence type="ECO:0000256" key="1">
    <source>
        <dbReference type="SAM" id="MobiDB-lite"/>
    </source>
</evidence>
<accession>A0ABN9LQF5</accession>
<feature type="region of interest" description="Disordered" evidence="1">
    <location>
        <begin position="1"/>
        <end position="25"/>
    </location>
</feature>
<comment type="caution">
    <text evidence="3">The sequence shown here is derived from an EMBL/GenBank/DDBJ whole genome shotgun (WGS) entry which is preliminary data.</text>
</comment>
<sequence length="754" mass="86454">QISKTKTKRGKRGGKLSKKKTNKVTNNPQQVYNLSSHQLSGNEISLLQKGLKFAPTKQAKPFELYISMKKYLRNLALKKYFLKKEHISTNIRLCNTTEYVHTSLANASTFHPIQEYSKAFHSFDMLVSRDIRKYNTKNMQYLPNNLNTQERKAIKDLQTNHNIVVRPADKGGGIVILDHSMYHQESIRLLSDPITYKKLRYDPTTQYIIKLSALAYKGKSKGILDTKEYHYILNKNPSKAVFYHIPKIHKDQTHPPGRPIISGINNLTANLSRYVDVHLQKCMQLIPAYLKDTGHTLEILKEIKWNKKYILGTLDIKSLYTVINQEKGCEAAEYFLGSLGTYTQTQIQYILDCIKFILQHNYFVYEDQHYLQTWGTAMGTRFAPSYANIYVAKWEESYIISEGRLHPGLVTWRRFIDDILFIWDGPRSDLDRFIAGLNSNQYGLEFTPNISTTSINFLDLNIYVDNNQLHTKCHRKEVDSNSFIQITSCHLPVWLANVPKSQYTRIRRNCSNMVDYDREANHLTQQFMDKGYSKPLLEKAQYDVALLPRESLLKKANNSNINNIKEVDLKDQIFNLPIITQYHANHKKFVGIIRKHWAILRQDKIIGDFLPTIPKFIYKKSQSLGQLIAPTTKMIGSNRQRNHTSLATTKTGFSPCGTCFACTHTTFKKDKQSTFSNAYGTSTSDVTARSSGRLVSAIFLFLACIQGRYRPGRLWLCTAHISSVLSAALERLGNPARRPYPSCGQSISSILPAV</sequence>
<dbReference type="InterPro" id="IPR058912">
    <property type="entry name" value="HTH_animal"/>
</dbReference>
<proteinExistence type="predicted"/>
<protein>
    <recommendedName>
        <fullName evidence="2">Helix-turn-helix domain-containing protein</fullName>
    </recommendedName>
</protein>
<keyword evidence="4" id="KW-1185">Reference proteome</keyword>
<dbReference type="Proteomes" id="UP001176940">
    <property type="component" value="Unassembled WGS sequence"/>
</dbReference>